<dbReference type="GO" id="GO:0004864">
    <property type="term" value="F:protein phosphatase inhibitor activity"/>
    <property type="evidence" value="ECO:0007669"/>
    <property type="project" value="UniProtKB-ARBA"/>
</dbReference>
<gene>
    <name evidence="1" type="ORF">O6P43_019491</name>
</gene>
<dbReference type="Gene3D" id="3.30.530.20">
    <property type="match status" value="1"/>
</dbReference>
<dbReference type="EMBL" id="JARAOO010000008">
    <property type="protein sequence ID" value="KAJ7958833.1"/>
    <property type="molecule type" value="Genomic_DNA"/>
</dbReference>
<dbReference type="Pfam" id="PF10604">
    <property type="entry name" value="Polyketide_cyc2"/>
    <property type="match status" value="1"/>
</dbReference>
<dbReference type="AlphaFoldDB" id="A0AAD7LIS5"/>
<dbReference type="InterPro" id="IPR019587">
    <property type="entry name" value="Polyketide_cyclase/dehydratase"/>
</dbReference>
<dbReference type="Proteomes" id="UP001163823">
    <property type="component" value="Chromosome 8"/>
</dbReference>
<dbReference type="PANTHER" id="PTHR33789:SF11">
    <property type="entry name" value="OS05G0202300 PROTEIN"/>
    <property type="match status" value="1"/>
</dbReference>
<dbReference type="CDD" id="cd07821">
    <property type="entry name" value="PYR_PYL_RCAR_like"/>
    <property type="match status" value="1"/>
</dbReference>
<dbReference type="FunFam" id="3.30.530.20:FF:000064">
    <property type="entry name" value="Lachrymatory-factor synthase"/>
    <property type="match status" value="1"/>
</dbReference>
<dbReference type="KEGG" id="qsa:O6P43_019491"/>
<comment type="caution">
    <text evidence="1">The sequence shown here is derived from an EMBL/GenBank/DDBJ whole genome shotgun (WGS) entry which is preliminary data.</text>
</comment>
<evidence type="ECO:0000313" key="2">
    <source>
        <dbReference type="Proteomes" id="UP001163823"/>
    </source>
</evidence>
<protein>
    <submittedName>
        <fullName evidence="1">Lachrymatory-factor synthase-like</fullName>
    </submittedName>
</protein>
<dbReference type="InterPro" id="IPR053249">
    <property type="entry name" value="LFS"/>
</dbReference>
<name>A0AAD7LIS5_QUISA</name>
<dbReference type="InterPro" id="IPR023393">
    <property type="entry name" value="START-like_dom_sf"/>
</dbReference>
<accession>A0AAD7LIS5</accession>
<evidence type="ECO:0000313" key="1">
    <source>
        <dbReference type="EMBL" id="KAJ7958833.1"/>
    </source>
</evidence>
<dbReference type="PANTHER" id="PTHR33789">
    <property type="entry name" value="LACHRYMATORY-FACTOR SYNTHASE"/>
    <property type="match status" value="1"/>
</dbReference>
<reference evidence="1" key="1">
    <citation type="journal article" date="2023" name="Science">
        <title>Elucidation of the pathway for biosynthesis of saponin adjuvants from the soapbark tree.</title>
        <authorList>
            <person name="Reed J."/>
            <person name="Orme A."/>
            <person name="El-Demerdash A."/>
            <person name="Owen C."/>
            <person name="Martin L.B.B."/>
            <person name="Misra R.C."/>
            <person name="Kikuchi S."/>
            <person name="Rejzek M."/>
            <person name="Martin A.C."/>
            <person name="Harkess A."/>
            <person name="Leebens-Mack J."/>
            <person name="Louveau T."/>
            <person name="Stephenson M.J."/>
            <person name="Osbourn A."/>
        </authorList>
    </citation>
    <scope>NUCLEOTIDE SEQUENCE</scope>
    <source>
        <strain evidence="1">S10</strain>
    </source>
</reference>
<dbReference type="SUPFAM" id="SSF55961">
    <property type="entry name" value="Bet v1-like"/>
    <property type="match status" value="1"/>
</dbReference>
<organism evidence="1 2">
    <name type="scientific">Quillaja saponaria</name>
    <name type="common">Soap bark tree</name>
    <dbReference type="NCBI Taxonomy" id="32244"/>
    <lineage>
        <taxon>Eukaryota</taxon>
        <taxon>Viridiplantae</taxon>
        <taxon>Streptophyta</taxon>
        <taxon>Embryophyta</taxon>
        <taxon>Tracheophyta</taxon>
        <taxon>Spermatophyta</taxon>
        <taxon>Magnoliopsida</taxon>
        <taxon>eudicotyledons</taxon>
        <taxon>Gunneridae</taxon>
        <taxon>Pentapetalae</taxon>
        <taxon>rosids</taxon>
        <taxon>fabids</taxon>
        <taxon>Fabales</taxon>
        <taxon>Quillajaceae</taxon>
        <taxon>Quillaja</taxon>
    </lineage>
</organism>
<keyword evidence="2" id="KW-1185">Reference proteome</keyword>
<sequence>MEEERKQKWESKASIEIAVLKAAQVWPILEDFCNFHKWFPIDTCYQVDGASGQPGLIRYTAATTTSSSETIIKWAKEKLLMIDPIQRCLSYQVLDNNIGIKSYVGTFKVLPINGNDDHKGGCKIEWSFVCAPMDGWKLEDFLAYVEYCLQFMAKKIDDALLP</sequence>
<proteinExistence type="predicted"/>